<dbReference type="InterPro" id="IPR036770">
    <property type="entry name" value="Ankyrin_rpt-contain_sf"/>
</dbReference>
<dbReference type="InterPro" id="IPR005559">
    <property type="entry name" value="CG-1_dom"/>
</dbReference>
<gene>
    <name evidence="10" type="ORF">MCOR_52889</name>
</gene>
<keyword evidence="12" id="KW-1185">Reference proteome</keyword>
<dbReference type="Pfam" id="PF03859">
    <property type="entry name" value="CG-1"/>
    <property type="match status" value="1"/>
</dbReference>
<feature type="domain" description="CG-1" evidence="9">
    <location>
        <begin position="32"/>
        <end position="157"/>
    </location>
</feature>
<dbReference type="InterPro" id="IPR014756">
    <property type="entry name" value="Ig_E-set"/>
</dbReference>
<dbReference type="Proteomes" id="UP000507470">
    <property type="component" value="Unassembled WGS sequence"/>
</dbReference>
<dbReference type="Pfam" id="PF00612">
    <property type="entry name" value="IQ"/>
    <property type="match status" value="2"/>
</dbReference>
<name>A0A6J8EK70_MYTCO</name>
<dbReference type="GO" id="GO:0003690">
    <property type="term" value="F:double-stranded DNA binding"/>
    <property type="evidence" value="ECO:0007669"/>
    <property type="project" value="TreeGrafter"/>
</dbReference>
<evidence type="ECO:0000256" key="2">
    <source>
        <dbReference type="ARBA" id="ARBA00008267"/>
    </source>
</evidence>
<dbReference type="Pfam" id="PF01833">
    <property type="entry name" value="TIG"/>
    <property type="match status" value="1"/>
</dbReference>
<feature type="region of interest" description="Disordered" evidence="8">
    <location>
        <begin position="1063"/>
        <end position="1100"/>
    </location>
</feature>
<feature type="region of interest" description="Disordered" evidence="8">
    <location>
        <begin position="1308"/>
        <end position="1346"/>
    </location>
</feature>
<evidence type="ECO:0000313" key="10">
    <source>
        <dbReference type="EMBL" id="CAC5420687.1"/>
    </source>
</evidence>
<accession>A0A6J8EK70</accession>
<dbReference type="GO" id="GO:0005634">
    <property type="term" value="C:nucleus"/>
    <property type="evidence" value="ECO:0007669"/>
    <property type="project" value="UniProtKB-SubCell"/>
</dbReference>
<keyword evidence="4" id="KW-0010">Activator</keyword>
<feature type="compositionally biased region" description="Polar residues" evidence="8">
    <location>
        <begin position="236"/>
        <end position="246"/>
    </location>
</feature>
<evidence type="ECO:0000259" key="9">
    <source>
        <dbReference type="PROSITE" id="PS51437"/>
    </source>
</evidence>
<evidence type="ECO:0000313" key="12">
    <source>
        <dbReference type="Proteomes" id="UP000507470"/>
    </source>
</evidence>
<evidence type="ECO:0000256" key="6">
    <source>
        <dbReference type="ARBA" id="ARBA00023242"/>
    </source>
</evidence>
<evidence type="ECO:0000256" key="8">
    <source>
        <dbReference type="SAM" id="MobiDB-lite"/>
    </source>
</evidence>
<evidence type="ECO:0000256" key="5">
    <source>
        <dbReference type="ARBA" id="ARBA00023163"/>
    </source>
</evidence>
<evidence type="ECO:0000256" key="1">
    <source>
        <dbReference type="ARBA" id="ARBA00004123"/>
    </source>
</evidence>
<dbReference type="SUPFAM" id="SSF48403">
    <property type="entry name" value="Ankyrin repeat"/>
    <property type="match status" value="1"/>
</dbReference>
<dbReference type="EMBL" id="CACVKT020009164">
    <property type="protein sequence ID" value="CAC5420687.1"/>
    <property type="molecule type" value="Genomic_DNA"/>
</dbReference>
<keyword evidence="6" id="KW-0539">Nucleus</keyword>
<dbReference type="SUPFAM" id="SSF52540">
    <property type="entry name" value="P-loop containing nucleoside triphosphate hydrolases"/>
    <property type="match status" value="1"/>
</dbReference>
<sequence length="1346" mass="151996">MKMDYPSPCNHHVRVPSCDFPKLPKQLDEIQSANEFPLFRHRWNSNEEVAAILTAFDKHKEWMSLEVKIRPPSGSMILYSRKKVRYKKDGYCWKKRKGGKNIREDHMKLKVQGLECIYGSYVHSDILPTFHRRCYWLLQNPDIVLIHYLNVPYPDDGKVKIPMMPCSVEKKEWTKEELVEQLRPMFSAGSSDQMLEETVEKLVKHLIQYHESQDKTKGQNIGYKKISCHSKPGDGASSTGDPSSASIPDDSQCKDILMNTVCQLNAKTQQSFPQANHPRHSGVLHIQPKDSDSIPCSQNLTQAPFLLSVSQLPTTSYLLLSGGGVASNTVSSVTVTPGCQQQPIPHVLDQSINHMSHPIQVPHNIPGQLNLFAHPNSTDPDLHKTQMVYSEAQNFMPTSCTQTKTDTGHVPHLRNVSADDIQDLIHSSFPVETTNNYPNFPQVLSDNNNTGLPLTTTDYNILDNLDFEISEIEKLYNDLSGQPDTHRLKGNDIHKNNTCDQELTNEINLFNSDLVQSCQVQPEQNFPDISAICDNKTVNNGKGLSGQKGEEQKILDYSPEWSNSQGGEKVLVVGPWCSLSSRYLCLFDSKPVPTTLIQPGVLRCHSPAHHEGVASLQVSCDGHVISNSVPFKYLSCDDKNKHKNNWFSISDDELKLLLLERLFVIQEKLKKSMSRQPIQKLKEEMKADHFEKKVVLYVKSLISKPWGNMTVFPKQGKRNMTLLHIAAALGYQALVHSLIVWRTDNPSWVLDCQVDSHALDDMSCTPLVWACAKGYISTVQFLYHWNPDSIHIMTKDQLSPFAVAKKFGHISVVNELSSLTGKSSNLSSPSKQIDSSKAYITPADKMEDNSVFKSPNSVLGSLHIDIPGQYVQPMKSNRPKHSLQSSRRKLAKHFSIDCTPEDFSYTPPSQYERPVRETNSEPRLCSVSSALTSTKNPMLYNPGRDLTSPDILIKPDEDHKTAMDHTETPSVHVTGTSCVEMDTDLDDNMSDESFSSQGSPYIDVERLSSDDEGRATRNRTDRLSISGDSSEDAKRQMVNLAQQIIAAMPMRIKLSPSRVDDAAEFAARERSSSYSSIPSQPSPHASSYEEDSGISTPMGDGFSFDEYRYSDLGTPASSLNSPESTCIPSPYSPYDFKLDSPPPTTEEFTEYFNAPATFMEKDFSLLTLSDQEQRKLYEAAKVIQKTYRKFRNKQQMTQQQKEMEAAILIQKYYRRYKQYAYYKKMTQAAVLIQSQFRSYYAQKRFKKSRDAAVVIQNQYRTYKEHERLKKGGNKSVIIQQRYRSHYQRIPKHVGRNSDGQIVQIVPEGADSTQADQSSSSDNILQLTDDNITAPSSEEKSRESSNH</sequence>
<evidence type="ECO:0000256" key="4">
    <source>
        <dbReference type="ARBA" id="ARBA00023159"/>
    </source>
</evidence>
<dbReference type="GO" id="GO:0006357">
    <property type="term" value="P:regulation of transcription by RNA polymerase II"/>
    <property type="evidence" value="ECO:0007669"/>
    <property type="project" value="TreeGrafter"/>
</dbReference>
<dbReference type="InterPro" id="IPR027417">
    <property type="entry name" value="P-loop_NTPase"/>
</dbReference>
<comment type="subunit">
    <text evidence="7">May interact with calmodulin.</text>
</comment>
<dbReference type="Gene3D" id="1.20.5.190">
    <property type="match status" value="2"/>
</dbReference>
<feature type="compositionally biased region" description="Basic and acidic residues" evidence="8">
    <location>
        <begin position="1003"/>
        <end position="1022"/>
    </location>
</feature>
<dbReference type="Gene3D" id="2.60.40.10">
    <property type="entry name" value="Immunoglobulins"/>
    <property type="match status" value="1"/>
</dbReference>
<evidence type="ECO:0000256" key="7">
    <source>
        <dbReference type="ARBA" id="ARBA00029480"/>
    </source>
</evidence>
<dbReference type="GO" id="GO:0003712">
    <property type="term" value="F:transcription coregulator activity"/>
    <property type="evidence" value="ECO:0007669"/>
    <property type="project" value="TreeGrafter"/>
</dbReference>
<comment type="subcellular location">
    <subcellularLocation>
        <location evidence="1">Nucleus</location>
    </subcellularLocation>
</comment>
<dbReference type="PROSITE" id="PS51437">
    <property type="entry name" value="CG_1"/>
    <property type="match status" value="1"/>
</dbReference>
<dbReference type="InterPro" id="IPR013783">
    <property type="entry name" value="Ig-like_fold"/>
</dbReference>
<feature type="compositionally biased region" description="Low complexity" evidence="8">
    <location>
        <begin position="1072"/>
        <end position="1083"/>
    </location>
</feature>
<dbReference type="Gene3D" id="1.25.40.20">
    <property type="entry name" value="Ankyrin repeat-containing domain"/>
    <property type="match status" value="1"/>
</dbReference>
<dbReference type="SMART" id="SM00015">
    <property type="entry name" value="IQ"/>
    <property type="match status" value="4"/>
</dbReference>
<dbReference type="PROSITE" id="PS50096">
    <property type="entry name" value="IQ"/>
    <property type="match status" value="1"/>
</dbReference>
<dbReference type="SMART" id="SM01076">
    <property type="entry name" value="CG-1"/>
    <property type="match status" value="1"/>
</dbReference>
<dbReference type="CDD" id="cd23767">
    <property type="entry name" value="IQCD"/>
    <property type="match status" value="1"/>
</dbReference>
<dbReference type="EMBL" id="CACVKT020009164">
    <property type="protein sequence ID" value="CAC5420688.1"/>
    <property type="molecule type" value="Genomic_DNA"/>
</dbReference>
<dbReference type="SUPFAM" id="SSF81296">
    <property type="entry name" value="E set domains"/>
    <property type="match status" value="1"/>
</dbReference>
<dbReference type="OrthoDB" id="407555at2759"/>
<comment type="similarity">
    <text evidence="2">Belongs to the CAMTA family.</text>
</comment>
<keyword evidence="5" id="KW-0804">Transcription</keyword>
<evidence type="ECO:0000256" key="3">
    <source>
        <dbReference type="ARBA" id="ARBA00023043"/>
    </source>
</evidence>
<feature type="region of interest" description="Disordered" evidence="8">
    <location>
        <begin position="985"/>
        <end position="1034"/>
    </location>
</feature>
<dbReference type="PANTHER" id="PTHR23335">
    <property type="entry name" value="CALMODULIN-BINDING TRANSCRIPTION ACTIVATOR CAMTA"/>
    <property type="match status" value="1"/>
</dbReference>
<reference evidence="10 12" key="1">
    <citation type="submission" date="2020-06" db="EMBL/GenBank/DDBJ databases">
        <authorList>
            <person name="Li R."/>
            <person name="Bekaert M."/>
        </authorList>
    </citation>
    <scope>NUCLEOTIDE SEQUENCE [LARGE SCALE GENOMIC DNA]</scope>
    <source>
        <strain evidence="12">wild</strain>
        <strain evidence="10">Wild</strain>
    </source>
</reference>
<feature type="region of interest" description="Disordered" evidence="8">
    <location>
        <begin position="230"/>
        <end position="250"/>
    </location>
</feature>
<dbReference type="InterPro" id="IPR000048">
    <property type="entry name" value="IQ_motif_EF-hand-BS"/>
</dbReference>
<feature type="compositionally biased region" description="Polar residues" evidence="8">
    <location>
        <begin position="1322"/>
        <end position="1335"/>
    </location>
</feature>
<feature type="compositionally biased region" description="Low complexity" evidence="8">
    <location>
        <begin position="1309"/>
        <end position="1321"/>
    </location>
</feature>
<feature type="compositionally biased region" description="Basic and acidic residues" evidence="8">
    <location>
        <begin position="1336"/>
        <end position="1346"/>
    </location>
</feature>
<organism evidence="10 12">
    <name type="scientific">Mytilus coruscus</name>
    <name type="common">Sea mussel</name>
    <dbReference type="NCBI Taxonomy" id="42192"/>
    <lineage>
        <taxon>Eukaryota</taxon>
        <taxon>Metazoa</taxon>
        <taxon>Spiralia</taxon>
        <taxon>Lophotrochozoa</taxon>
        <taxon>Mollusca</taxon>
        <taxon>Bivalvia</taxon>
        <taxon>Autobranchia</taxon>
        <taxon>Pteriomorphia</taxon>
        <taxon>Mytilida</taxon>
        <taxon>Mytiloidea</taxon>
        <taxon>Mytilidae</taxon>
        <taxon>Mytilinae</taxon>
        <taxon>Mytilus</taxon>
    </lineage>
</organism>
<proteinExistence type="inferred from homology"/>
<protein>
    <submittedName>
        <fullName evidence="11">CAMTA</fullName>
    </submittedName>
</protein>
<keyword evidence="3" id="KW-0040">ANK repeat</keyword>
<dbReference type="PANTHER" id="PTHR23335:SF1">
    <property type="entry name" value="CALMODULIN-BINDING TRANSCRIPTION ACTIVATOR, ISOFORM F"/>
    <property type="match status" value="1"/>
</dbReference>
<evidence type="ECO:0000313" key="11">
    <source>
        <dbReference type="EMBL" id="CAC5420688.1"/>
    </source>
</evidence>
<dbReference type="InterPro" id="IPR002909">
    <property type="entry name" value="IPT_dom"/>
</dbReference>